<dbReference type="KEGG" id="nta:107829968"/>
<keyword evidence="4 8" id="KW-0812">Transmembrane</keyword>
<reference evidence="9" key="1">
    <citation type="journal article" date="2014" name="Nat. Commun.">
        <title>The tobacco genome sequence and its comparison with those of tomato and potato.</title>
        <authorList>
            <person name="Sierro N."/>
            <person name="Battey J.N."/>
            <person name="Ouadi S."/>
            <person name="Bakaher N."/>
            <person name="Bovet L."/>
            <person name="Willig A."/>
            <person name="Goepfert S."/>
            <person name="Peitsch M.C."/>
            <person name="Ivanov N.V."/>
        </authorList>
    </citation>
    <scope>NUCLEOTIDE SEQUENCE [LARGE SCALE GENOMIC DNA]</scope>
</reference>
<evidence type="ECO:0000313" key="10">
    <source>
        <dbReference type="RefSeq" id="XP_016512920.1"/>
    </source>
</evidence>
<evidence type="ECO:0000256" key="1">
    <source>
        <dbReference type="ARBA" id="ARBA00004370"/>
    </source>
</evidence>
<organism evidence="9 10">
    <name type="scientific">Nicotiana tabacum</name>
    <name type="common">Common tobacco</name>
    <dbReference type="NCBI Taxonomy" id="4097"/>
    <lineage>
        <taxon>Eukaryota</taxon>
        <taxon>Viridiplantae</taxon>
        <taxon>Streptophyta</taxon>
        <taxon>Embryophyta</taxon>
        <taxon>Tracheophyta</taxon>
        <taxon>Spermatophyta</taxon>
        <taxon>Magnoliopsida</taxon>
        <taxon>eudicotyledons</taxon>
        <taxon>Gunneridae</taxon>
        <taxon>Pentapetalae</taxon>
        <taxon>asterids</taxon>
        <taxon>lamiids</taxon>
        <taxon>Solanales</taxon>
        <taxon>Solanaceae</taxon>
        <taxon>Nicotianoideae</taxon>
        <taxon>Nicotianeae</taxon>
        <taxon>Nicotiana</taxon>
    </lineage>
</organism>
<dbReference type="AlphaFoldDB" id="A0A1S4DHR6"/>
<keyword evidence="6 8" id="KW-0472">Membrane</keyword>
<keyword evidence="9" id="KW-1185">Reference proteome</keyword>
<comment type="subcellular location">
    <subcellularLocation>
        <location evidence="1">Membrane</location>
    </subcellularLocation>
</comment>
<dbReference type="Gene3D" id="1.20.1250.20">
    <property type="entry name" value="MFS general substrate transporter like domains"/>
    <property type="match status" value="1"/>
</dbReference>
<evidence type="ECO:0000256" key="4">
    <source>
        <dbReference type="ARBA" id="ARBA00022692"/>
    </source>
</evidence>
<dbReference type="SUPFAM" id="SSF103473">
    <property type="entry name" value="MFS general substrate transporter"/>
    <property type="match status" value="1"/>
</dbReference>
<proteinExistence type="inferred from homology"/>
<keyword evidence="3" id="KW-0813">Transport</keyword>
<sequence>MAESHNFCYGWRWSFASRAFFALPLLVLSFVLSETPRFLIKKGNMEEAKASLKMWSKCGAEAELQMFAGMMENEGKRKRKKLSHSPLLLLNILAQIFQQVLGLDSILFFGPLLLQSARYTYNASFVVPLSAEIVRAGVAGLTYLSYNFFG</sequence>
<dbReference type="Proteomes" id="UP000790787">
    <property type="component" value="Chromosome 24"/>
</dbReference>
<dbReference type="PANTHER" id="PTHR23500:SF492">
    <property type="entry name" value="SUGAR TRANSPORT PROTEIN 14-LIKE"/>
    <property type="match status" value="1"/>
</dbReference>
<gene>
    <name evidence="10" type="primary">LOC107829968</name>
</gene>
<dbReference type="InterPro" id="IPR036259">
    <property type="entry name" value="MFS_trans_sf"/>
</dbReference>
<evidence type="ECO:0000256" key="2">
    <source>
        <dbReference type="ARBA" id="ARBA00010992"/>
    </source>
</evidence>
<keyword evidence="5 8" id="KW-1133">Transmembrane helix</keyword>
<feature type="transmembrane region" description="Helical" evidence="8">
    <location>
        <begin position="125"/>
        <end position="146"/>
    </location>
</feature>
<dbReference type="InterPro" id="IPR005828">
    <property type="entry name" value="MFS_sugar_transport-like"/>
</dbReference>
<dbReference type="SMR" id="A0A1S4DHR6"/>
<dbReference type="OrthoDB" id="5296287at2759"/>
<evidence type="ECO:0000256" key="3">
    <source>
        <dbReference type="ARBA" id="ARBA00022448"/>
    </source>
</evidence>
<reference evidence="10" key="2">
    <citation type="submission" date="2025-08" db="UniProtKB">
        <authorList>
            <consortium name="RefSeq"/>
        </authorList>
    </citation>
    <scope>IDENTIFICATION</scope>
    <source>
        <tissue evidence="10">Leaf</tissue>
    </source>
</reference>
<name>A0A1S4DHR6_TOBAC</name>
<evidence type="ECO:0000256" key="5">
    <source>
        <dbReference type="ARBA" id="ARBA00022989"/>
    </source>
</evidence>
<evidence type="ECO:0000313" key="9">
    <source>
        <dbReference type="Proteomes" id="UP000790787"/>
    </source>
</evidence>
<comment type="similarity">
    <text evidence="7">Belongs to the major facilitator superfamily. Phosphate:H(+) symporter (TC 2.A.1.9) family.</text>
</comment>
<evidence type="ECO:0000256" key="6">
    <source>
        <dbReference type="ARBA" id="ARBA00023136"/>
    </source>
</evidence>
<accession>A0A1S4DHR6</accession>
<dbReference type="GO" id="GO:0015144">
    <property type="term" value="F:carbohydrate transmembrane transporter activity"/>
    <property type="evidence" value="ECO:0007669"/>
    <property type="project" value="InterPro"/>
</dbReference>
<evidence type="ECO:0000256" key="8">
    <source>
        <dbReference type="SAM" id="Phobius"/>
    </source>
</evidence>
<protein>
    <submittedName>
        <fullName evidence="10">Inositol transporter 2</fullName>
    </submittedName>
</protein>
<dbReference type="Pfam" id="PF00083">
    <property type="entry name" value="Sugar_tr"/>
    <property type="match status" value="1"/>
</dbReference>
<comment type="similarity">
    <text evidence="2">Belongs to the major facilitator superfamily. Sugar transporter (TC 2.A.1.1) family.</text>
</comment>
<dbReference type="InterPro" id="IPR045262">
    <property type="entry name" value="STP/PLT_plant"/>
</dbReference>
<evidence type="ECO:0000256" key="7">
    <source>
        <dbReference type="ARBA" id="ARBA00044504"/>
    </source>
</evidence>
<dbReference type="GO" id="GO:0016020">
    <property type="term" value="C:membrane"/>
    <property type="evidence" value="ECO:0007669"/>
    <property type="project" value="UniProtKB-SubCell"/>
</dbReference>
<dbReference type="RefSeq" id="XP_016512920.1">
    <property type="nucleotide sequence ID" value="XM_016657434.1"/>
</dbReference>
<feature type="transmembrane region" description="Helical" evidence="8">
    <location>
        <begin position="87"/>
        <end position="113"/>
    </location>
</feature>
<dbReference type="GeneID" id="107829968"/>
<feature type="transmembrane region" description="Helical" evidence="8">
    <location>
        <begin position="15"/>
        <end position="32"/>
    </location>
</feature>
<dbReference type="PaxDb" id="4097-A0A1S4DHR6"/>
<dbReference type="PANTHER" id="PTHR23500">
    <property type="entry name" value="SOLUTE CARRIER FAMILY 2, FACILITATED GLUCOSE TRANSPORTER"/>
    <property type="match status" value="1"/>
</dbReference>